<evidence type="ECO:0000313" key="5">
    <source>
        <dbReference type="Proteomes" id="UP000037267"/>
    </source>
</evidence>
<dbReference type="Proteomes" id="UP000037267">
    <property type="component" value="Unassembled WGS sequence"/>
</dbReference>
<feature type="domain" description="Thioredoxin" evidence="3">
    <location>
        <begin position="58"/>
        <end position="194"/>
    </location>
</feature>
<dbReference type="PANTHER" id="PTHR42852">
    <property type="entry name" value="THIOL:DISULFIDE INTERCHANGE PROTEIN DSBE"/>
    <property type="match status" value="1"/>
</dbReference>
<gene>
    <name evidence="4" type="primary">resA</name>
    <name evidence="4" type="ORF">CLPU_14c00230</name>
</gene>
<dbReference type="EMBL" id="LGSS01000014">
    <property type="protein sequence ID" value="KNF07605.1"/>
    <property type="molecule type" value="Genomic_DNA"/>
</dbReference>
<dbReference type="InterPro" id="IPR050553">
    <property type="entry name" value="Thioredoxin_ResA/DsbE_sf"/>
</dbReference>
<feature type="transmembrane region" description="Helical" evidence="2">
    <location>
        <begin position="6"/>
        <end position="24"/>
    </location>
</feature>
<feature type="region of interest" description="Disordered" evidence="1">
    <location>
        <begin position="33"/>
        <end position="57"/>
    </location>
</feature>
<dbReference type="OrthoDB" id="9809733at2"/>
<keyword evidence="2" id="KW-1133">Transmembrane helix</keyword>
<evidence type="ECO:0000313" key="4">
    <source>
        <dbReference type="EMBL" id="KNF07605.1"/>
    </source>
</evidence>
<evidence type="ECO:0000259" key="3">
    <source>
        <dbReference type="PROSITE" id="PS51352"/>
    </source>
</evidence>
<dbReference type="InterPro" id="IPR000866">
    <property type="entry name" value="AhpC/TSA"/>
</dbReference>
<dbReference type="SUPFAM" id="SSF52833">
    <property type="entry name" value="Thioredoxin-like"/>
    <property type="match status" value="1"/>
</dbReference>
<dbReference type="Pfam" id="PF00578">
    <property type="entry name" value="AhpC-TSA"/>
    <property type="match status" value="1"/>
</dbReference>
<dbReference type="CDD" id="cd02966">
    <property type="entry name" value="TlpA_like_family"/>
    <property type="match status" value="1"/>
</dbReference>
<accession>A0A0L0W8K1</accession>
<reference evidence="5" key="1">
    <citation type="submission" date="2015-07" db="EMBL/GenBank/DDBJ databases">
        <title>Draft genome sequence of the purine-degrading Gottschalkia purinilyticum DSM 1384 (formerly Clostridium purinilyticum).</title>
        <authorList>
            <person name="Poehlein A."/>
            <person name="Schiel-Bengelsdorf B."/>
            <person name="Bengelsdorf F.R."/>
            <person name="Daniel R."/>
            <person name="Duerre P."/>
        </authorList>
    </citation>
    <scope>NUCLEOTIDE SEQUENCE [LARGE SCALE GENOMIC DNA]</scope>
    <source>
        <strain evidence="5">DSM 1384</strain>
    </source>
</reference>
<dbReference type="InterPro" id="IPR013766">
    <property type="entry name" value="Thioredoxin_domain"/>
</dbReference>
<sequence length="196" mass="22597">MNKKGLIIIILTVVLIGGLYYFTMGRKTEESLPKDNITKEKNEEDREEKKEKKKITEATVGEEAPDFTLRNLDGKEVSLKDYRGKIVLINFWATWCEYCDKEMPDLQKLDKENDDLVVLAVDVMEDEEKVKNYIKKGAYDFEVVLDEEGDVAKNYLISAFPTSYFVDKDGTLIGSVPGMMEYPQMNQILKSIRENK</sequence>
<dbReference type="STRING" id="1503.CLPU_14c00230"/>
<dbReference type="GO" id="GO:0016491">
    <property type="term" value="F:oxidoreductase activity"/>
    <property type="evidence" value="ECO:0007669"/>
    <property type="project" value="InterPro"/>
</dbReference>
<dbReference type="AlphaFoldDB" id="A0A0L0W8K1"/>
<evidence type="ECO:0000256" key="1">
    <source>
        <dbReference type="SAM" id="MobiDB-lite"/>
    </source>
</evidence>
<dbReference type="PROSITE" id="PS00194">
    <property type="entry name" value="THIOREDOXIN_1"/>
    <property type="match status" value="1"/>
</dbReference>
<dbReference type="GO" id="GO:0016209">
    <property type="term" value="F:antioxidant activity"/>
    <property type="evidence" value="ECO:0007669"/>
    <property type="project" value="InterPro"/>
</dbReference>
<dbReference type="PATRIC" id="fig|1503.3.peg.486"/>
<feature type="compositionally biased region" description="Basic and acidic residues" evidence="1">
    <location>
        <begin position="33"/>
        <end position="56"/>
    </location>
</feature>
<protein>
    <submittedName>
        <fullName evidence="4">Thiol-disulfide oxidoreductase ResA</fullName>
    </submittedName>
</protein>
<organism evidence="4 5">
    <name type="scientific">Gottschalkia purinilytica</name>
    <name type="common">Clostridium purinilyticum</name>
    <dbReference type="NCBI Taxonomy" id="1503"/>
    <lineage>
        <taxon>Bacteria</taxon>
        <taxon>Bacillati</taxon>
        <taxon>Bacillota</taxon>
        <taxon>Tissierellia</taxon>
        <taxon>Tissierellales</taxon>
        <taxon>Gottschalkiaceae</taxon>
        <taxon>Gottschalkia</taxon>
    </lineage>
</organism>
<keyword evidence="5" id="KW-1185">Reference proteome</keyword>
<proteinExistence type="predicted"/>
<comment type="caution">
    <text evidence="4">The sequence shown here is derived from an EMBL/GenBank/DDBJ whole genome shotgun (WGS) entry which is preliminary data.</text>
</comment>
<evidence type="ECO:0000256" key="2">
    <source>
        <dbReference type="SAM" id="Phobius"/>
    </source>
</evidence>
<keyword evidence="2" id="KW-0472">Membrane</keyword>
<dbReference type="Gene3D" id="3.40.30.10">
    <property type="entry name" value="Glutaredoxin"/>
    <property type="match status" value="1"/>
</dbReference>
<dbReference type="RefSeq" id="WP_050356042.1">
    <property type="nucleotide sequence ID" value="NZ_LGSS01000014.1"/>
</dbReference>
<name>A0A0L0W8K1_GOTPU</name>
<keyword evidence="2" id="KW-0812">Transmembrane</keyword>
<dbReference type="InterPro" id="IPR036249">
    <property type="entry name" value="Thioredoxin-like_sf"/>
</dbReference>
<dbReference type="PANTHER" id="PTHR42852:SF13">
    <property type="entry name" value="PROTEIN DIPZ"/>
    <property type="match status" value="1"/>
</dbReference>
<dbReference type="InterPro" id="IPR017937">
    <property type="entry name" value="Thioredoxin_CS"/>
</dbReference>
<dbReference type="PROSITE" id="PS51352">
    <property type="entry name" value="THIOREDOXIN_2"/>
    <property type="match status" value="1"/>
</dbReference>